<sequence>MALLVTIELCTLWFAVGTLSSVRSFVNGEALWSKAQKDAVYNLFAYSHSHDEKHFHAFREFLKVPLGDNKTRLELQKTHPDFDVARKGFIEGRNHPDNVDGMISLIVRFHDISYLQKAIVAWGDAEMKMEQLIALGDKLHNMIRSGKVSQQEIDKLMVQAEELNKKVTISEDEFSYTLDEGARWLENIVLRVLLTLSLTIGTTSILITISVSRGIEKGVNAIINAAKLIGRGLLHTRVEVYSGDEIGMLATSFNQMTDTLEHSLHDINELKDKEDRLKIEKEKAETSEKTKQLFLAKMSHEIRTPMNAILGFAKLLEETIKGDEEQEYIHIIIKSGDDLLVILNDILDFSRLEAGKIVFESIPIRIRDIIYLNVKMMQTRKKDIEITYSIDEAIPEIVLGDSVRLNQIMINLISNAIKFTEKGGIYISVICAEGDADSVLLDFSVKDTGIGIPKEKQAKIFESFEQATNDTARKYGGAGLGLSIVKQLIELQNGLIFVNSEPGIGSEFHFRLQFLKFKAEIQTSVPVKTSTINQSGRGIKILVVEDNLINQKLVIKVLKNQGFETEVAENGLIALNKYEHQDFDIILMDIQMPEMDGYEATRKIRELSSYKKNIPIIAMTAHIIKGELDHCLETGMNDFVSKPFDKNELYAKIFKHLEVRTQ</sequence>
<proteinExistence type="predicted"/>
<dbReference type="InterPro" id="IPR036890">
    <property type="entry name" value="HATPase_C_sf"/>
</dbReference>
<feature type="domain" description="HAMP" evidence="12">
    <location>
        <begin position="213"/>
        <end position="265"/>
    </location>
</feature>
<dbReference type="InterPro" id="IPR003660">
    <property type="entry name" value="HAMP_dom"/>
</dbReference>
<dbReference type="InterPro" id="IPR001789">
    <property type="entry name" value="Sig_transdc_resp-reg_receiver"/>
</dbReference>
<dbReference type="PROSITE" id="PS50885">
    <property type="entry name" value="HAMP"/>
    <property type="match status" value="1"/>
</dbReference>
<dbReference type="CDD" id="cd06225">
    <property type="entry name" value="HAMP"/>
    <property type="match status" value="1"/>
</dbReference>
<keyword evidence="9" id="KW-0175">Coiled coil</keyword>
<keyword evidence="7" id="KW-0902">Two-component regulatory system</keyword>
<keyword evidence="4 8" id="KW-0597">Phosphoprotein</keyword>
<dbReference type="PROSITE" id="PS50110">
    <property type="entry name" value="RESPONSE_REGULATORY"/>
    <property type="match status" value="1"/>
</dbReference>
<evidence type="ECO:0000259" key="11">
    <source>
        <dbReference type="PROSITE" id="PS50110"/>
    </source>
</evidence>
<dbReference type="InterPro" id="IPR005467">
    <property type="entry name" value="His_kinase_dom"/>
</dbReference>
<dbReference type="SUPFAM" id="SSF158472">
    <property type="entry name" value="HAMP domain-like"/>
    <property type="match status" value="1"/>
</dbReference>
<dbReference type="Gene3D" id="3.30.565.10">
    <property type="entry name" value="Histidine kinase-like ATPase, C-terminal domain"/>
    <property type="match status" value="1"/>
</dbReference>
<dbReference type="SMART" id="SM00448">
    <property type="entry name" value="REC"/>
    <property type="match status" value="1"/>
</dbReference>
<reference evidence="13 14" key="1">
    <citation type="submission" date="2020-09" db="EMBL/GenBank/DDBJ databases">
        <title>Novel species of Mucilaginibacter isolated from a glacier on the Tibetan Plateau.</title>
        <authorList>
            <person name="Liu Q."/>
            <person name="Xin Y.-H."/>
        </authorList>
    </citation>
    <scope>NUCLEOTIDE SEQUENCE [LARGE SCALE GENOMIC DNA]</scope>
    <source>
        <strain evidence="13 14">ZT4R22</strain>
    </source>
</reference>
<evidence type="ECO:0000256" key="4">
    <source>
        <dbReference type="ARBA" id="ARBA00022553"/>
    </source>
</evidence>
<dbReference type="Proteomes" id="UP000606600">
    <property type="component" value="Unassembled WGS sequence"/>
</dbReference>
<dbReference type="PANTHER" id="PTHR45339">
    <property type="entry name" value="HYBRID SIGNAL TRANSDUCTION HISTIDINE KINASE J"/>
    <property type="match status" value="1"/>
</dbReference>
<feature type="coiled-coil region" evidence="9">
    <location>
        <begin position="260"/>
        <end position="290"/>
    </location>
</feature>
<dbReference type="RefSeq" id="WP_191189774.1">
    <property type="nucleotide sequence ID" value="NZ_JACWMY010000007.1"/>
</dbReference>
<evidence type="ECO:0000259" key="10">
    <source>
        <dbReference type="PROSITE" id="PS50109"/>
    </source>
</evidence>
<dbReference type="InterPro" id="IPR003661">
    <property type="entry name" value="HisK_dim/P_dom"/>
</dbReference>
<gene>
    <name evidence="13" type="ORF">IDJ77_14935</name>
</gene>
<keyword evidence="14" id="KW-1185">Reference proteome</keyword>
<name>A0ABR7WS37_9SPHI</name>
<dbReference type="InterPro" id="IPR036097">
    <property type="entry name" value="HisK_dim/P_sf"/>
</dbReference>
<feature type="domain" description="Histidine kinase" evidence="10">
    <location>
        <begin position="297"/>
        <end position="516"/>
    </location>
</feature>
<accession>A0ABR7WS37</accession>
<dbReference type="CDD" id="cd00082">
    <property type="entry name" value="HisKA"/>
    <property type="match status" value="1"/>
</dbReference>
<dbReference type="SMART" id="SM00388">
    <property type="entry name" value="HisKA"/>
    <property type="match status" value="1"/>
</dbReference>
<dbReference type="EC" id="2.7.13.3" evidence="3"/>
<comment type="catalytic activity">
    <reaction evidence="1">
        <text>ATP + protein L-histidine = ADP + protein N-phospho-L-histidine.</text>
        <dbReference type="EC" id="2.7.13.3"/>
    </reaction>
</comment>
<dbReference type="InterPro" id="IPR003594">
    <property type="entry name" value="HATPase_dom"/>
</dbReference>
<dbReference type="PANTHER" id="PTHR45339:SF1">
    <property type="entry name" value="HYBRID SIGNAL TRANSDUCTION HISTIDINE KINASE J"/>
    <property type="match status" value="1"/>
</dbReference>
<dbReference type="Pfam" id="PF00512">
    <property type="entry name" value="HisKA"/>
    <property type="match status" value="1"/>
</dbReference>
<dbReference type="SUPFAM" id="SSF52172">
    <property type="entry name" value="CheY-like"/>
    <property type="match status" value="1"/>
</dbReference>
<keyword evidence="6" id="KW-0418">Kinase</keyword>
<dbReference type="Pfam" id="PF00672">
    <property type="entry name" value="HAMP"/>
    <property type="match status" value="1"/>
</dbReference>
<evidence type="ECO:0000256" key="7">
    <source>
        <dbReference type="ARBA" id="ARBA00023012"/>
    </source>
</evidence>
<dbReference type="PRINTS" id="PR00344">
    <property type="entry name" value="BCTRLSENSOR"/>
</dbReference>
<dbReference type="CDD" id="cd16922">
    <property type="entry name" value="HATPase_EvgS-ArcB-TorS-like"/>
    <property type="match status" value="1"/>
</dbReference>
<evidence type="ECO:0000256" key="5">
    <source>
        <dbReference type="ARBA" id="ARBA00022679"/>
    </source>
</evidence>
<evidence type="ECO:0000256" key="9">
    <source>
        <dbReference type="SAM" id="Coils"/>
    </source>
</evidence>
<dbReference type="SUPFAM" id="SSF55874">
    <property type="entry name" value="ATPase domain of HSP90 chaperone/DNA topoisomerase II/histidine kinase"/>
    <property type="match status" value="1"/>
</dbReference>
<evidence type="ECO:0000259" key="12">
    <source>
        <dbReference type="PROSITE" id="PS50885"/>
    </source>
</evidence>
<dbReference type="SMART" id="SM00304">
    <property type="entry name" value="HAMP"/>
    <property type="match status" value="1"/>
</dbReference>
<dbReference type="EMBL" id="JACWMY010000007">
    <property type="protein sequence ID" value="MBD1365115.1"/>
    <property type="molecule type" value="Genomic_DNA"/>
</dbReference>
<dbReference type="PROSITE" id="PS50109">
    <property type="entry name" value="HIS_KIN"/>
    <property type="match status" value="1"/>
</dbReference>
<evidence type="ECO:0000256" key="3">
    <source>
        <dbReference type="ARBA" id="ARBA00012438"/>
    </source>
</evidence>
<evidence type="ECO:0000256" key="1">
    <source>
        <dbReference type="ARBA" id="ARBA00000085"/>
    </source>
</evidence>
<evidence type="ECO:0000313" key="14">
    <source>
        <dbReference type="Proteomes" id="UP000606600"/>
    </source>
</evidence>
<dbReference type="Gene3D" id="6.10.340.10">
    <property type="match status" value="1"/>
</dbReference>
<dbReference type="Pfam" id="PF02518">
    <property type="entry name" value="HATPase_c"/>
    <property type="match status" value="1"/>
</dbReference>
<dbReference type="SUPFAM" id="SSF47384">
    <property type="entry name" value="Homodimeric domain of signal transducing histidine kinase"/>
    <property type="match status" value="1"/>
</dbReference>
<evidence type="ECO:0000256" key="8">
    <source>
        <dbReference type="PROSITE-ProRule" id="PRU00169"/>
    </source>
</evidence>
<dbReference type="SMART" id="SM00387">
    <property type="entry name" value="HATPase_c"/>
    <property type="match status" value="1"/>
</dbReference>
<comment type="caution">
    <text evidence="13">The sequence shown here is derived from an EMBL/GenBank/DDBJ whole genome shotgun (WGS) entry which is preliminary data.</text>
</comment>
<feature type="domain" description="Response regulatory" evidence="11">
    <location>
        <begin position="540"/>
        <end position="657"/>
    </location>
</feature>
<organism evidence="13 14">
    <name type="scientific">Mucilaginibacter pankratovii</name>
    <dbReference type="NCBI Taxonomy" id="2772110"/>
    <lineage>
        <taxon>Bacteria</taxon>
        <taxon>Pseudomonadati</taxon>
        <taxon>Bacteroidota</taxon>
        <taxon>Sphingobacteriia</taxon>
        <taxon>Sphingobacteriales</taxon>
        <taxon>Sphingobacteriaceae</taxon>
        <taxon>Mucilaginibacter</taxon>
    </lineage>
</organism>
<evidence type="ECO:0000256" key="2">
    <source>
        <dbReference type="ARBA" id="ARBA00004370"/>
    </source>
</evidence>
<evidence type="ECO:0000256" key="6">
    <source>
        <dbReference type="ARBA" id="ARBA00022777"/>
    </source>
</evidence>
<dbReference type="Gene3D" id="1.10.287.130">
    <property type="match status" value="1"/>
</dbReference>
<feature type="modified residue" description="4-aspartylphosphate" evidence="8">
    <location>
        <position position="589"/>
    </location>
</feature>
<evidence type="ECO:0000313" key="13">
    <source>
        <dbReference type="EMBL" id="MBD1365115.1"/>
    </source>
</evidence>
<protein>
    <recommendedName>
        <fullName evidence="3">histidine kinase</fullName>
        <ecNumber evidence="3">2.7.13.3</ecNumber>
    </recommendedName>
</protein>
<feature type="coiled-coil region" evidence="9">
    <location>
        <begin position="146"/>
        <end position="173"/>
    </location>
</feature>
<dbReference type="CDD" id="cd17546">
    <property type="entry name" value="REC_hyHK_CKI1_RcsC-like"/>
    <property type="match status" value="1"/>
</dbReference>
<dbReference type="Gene3D" id="3.40.50.2300">
    <property type="match status" value="1"/>
</dbReference>
<dbReference type="InterPro" id="IPR004358">
    <property type="entry name" value="Sig_transdc_His_kin-like_C"/>
</dbReference>
<comment type="subcellular location">
    <subcellularLocation>
        <location evidence="2">Membrane</location>
    </subcellularLocation>
</comment>
<dbReference type="InterPro" id="IPR011006">
    <property type="entry name" value="CheY-like_superfamily"/>
</dbReference>
<keyword evidence="5" id="KW-0808">Transferase</keyword>
<dbReference type="Pfam" id="PF00072">
    <property type="entry name" value="Response_reg"/>
    <property type="match status" value="1"/>
</dbReference>